<feature type="compositionally biased region" description="Basic and acidic residues" evidence="1">
    <location>
        <begin position="362"/>
        <end position="394"/>
    </location>
</feature>
<feature type="compositionally biased region" description="Polar residues" evidence="1">
    <location>
        <begin position="272"/>
        <end position="292"/>
    </location>
</feature>
<feature type="compositionally biased region" description="Basic and acidic residues" evidence="1">
    <location>
        <begin position="74"/>
        <end position="109"/>
    </location>
</feature>
<organism evidence="2 3">
    <name type="scientific">Parnassius mnemosyne</name>
    <name type="common">clouded apollo</name>
    <dbReference type="NCBI Taxonomy" id="213953"/>
    <lineage>
        <taxon>Eukaryota</taxon>
        <taxon>Metazoa</taxon>
        <taxon>Ecdysozoa</taxon>
        <taxon>Arthropoda</taxon>
        <taxon>Hexapoda</taxon>
        <taxon>Insecta</taxon>
        <taxon>Pterygota</taxon>
        <taxon>Neoptera</taxon>
        <taxon>Endopterygota</taxon>
        <taxon>Lepidoptera</taxon>
        <taxon>Glossata</taxon>
        <taxon>Ditrysia</taxon>
        <taxon>Papilionoidea</taxon>
        <taxon>Papilionidae</taxon>
        <taxon>Parnassiinae</taxon>
        <taxon>Parnassini</taxon>
        <taxon>Parnassius</taxon>
        <taxon>Driopa</taxon>
    </lineage>
</organism>
<proteinExistence type="predicted"/>
<protein>
    <submittedName>
        <fullName evidence="2">Uncharacterized protein</fullName>
    </submittedName>
</protein>
<keyword evidence="3" id="KW-1185">Reference proteome</keyword>
<dbReference type="EMBL" id="CAVLGL010000091">
    <property type="protein sequence ID" value="CAK1595049.1"/>
    <property type="molecule type" value="Genomic_DNA"/>
</dbReference>
<feature type="region of interest" description="Disordered" evidence="1">
    <location>
        <begin position="262"/>
        <end position="328"/>
    </location>
</feature>
<reference evidence="2 3" key="1">
    <citation type="submission" date="2023-11" db="EMBL/GenBank/DDBJ databases">
        <authorList>
            <person name="Hedman E."/>
            <person name="Englund M."/>
            <person name="Stromberg M."/>
            <person name="Nyberg Akerstrom W."/>
            <person name="Nylinder S."/>
            <person name="Jareborg N."/>
            <person name="Kallberg Y."/>
            <person name="Kronander E."/>
        </authorList>
    </citation>
    <scope>NUCLEOTIDE SEQUENCE [LARGE SCALE GENOMIC DNA]</scope>
</reference>
<dbReference type="AlphaFoldDB" id="A0AAV1LIX5"/>
<sequence length="470" mass="53012">MSSRLPGRMPVSVAPRPQRIQPMRRAAATMKKFDPTKRVAPAATVVPPKRVAVAKKTAPVKNTVTVIKTSGHPVESKTVPKKETKIMEKDKPKPKVEDHNVKPTPEGHYELSPTMSRALDSELECIMIKVWQEFPDDPTTDEEKLVAEKFRNEAGDDLRNILGLSVTKRLLNLHGSLFVKIQFMKRPERGTLTEFIKKYNFITFKRVDKGVNVFVAQLSNITDFDRLCTPKHVYCGRDRVKVTPCYSFTHCPSNLRTSFSDRYGEEEKSKNIGASENKTESTDQTAENNKTAETSEKGGTIEAKENKSSITKPSDTKPSDAKPAEVKTETVIKTTEKISHIKDDVKAIKDLKTSLIENEKLESKNENTQDKNKKTLKPKEQEPSSSIKTKEQTIKKPNLKKPILTTKEVKGNKNIDLIDNLDAFMDFNEEDQEVISEYKYDDDEELDDKDILALISEGIVLDECSGSEVE</sequence>
<feature type="region of interest" description="Disordered" evidence="1">
    <location>
        <begin position="71"/>
        <end position="112"/>
    </location>
</feature>
<feature type="region of interest" description="Disordered" evidence="1">
    <location>
        <begin position="1"/>
        <end position="21"/>
    </location>
</feature>
<name>A0AAV1LIX5_9NEOP</name>
<accession>A0AAV1LIX5</accession>
<feature type="compositionally biased region" description="Basic and acidic residues" evidence="1">
    <location>
        <begin position="314"/>
        <end position="328"/>
    </location>
</feature>
<gene>
    <name evidence="2" type="ORF">PARMNEM_LOCUS14596</name>
</gene>
<dbReference type="Proteomes" id="UP001314205">
    <property type="component" value="Unassembled WGS sequence"/>
</dbReference>
<feature type="region of interest" description="Disordered" evidence="1">
    <location>
        <begin position="362"/>
        <end position="398"/>
    </location>
</feature>
<evidence type="ECO:0000313" key="3">
    <source>
        <dbReference type="Proteomes" id="UP001314205"/>
    </source>
</evidence>
<comment type="caution">
    <text evidence="2">The sequence shown here is derived from an EMBL/GenBank/DDBJ whole genome shotgun (WGS) entry which is preliminary data.</text>
</comment>
<evidence type="ECO:0000256" key="1">
    <source>
        <dbReference type="SAM" id="MobiDB-lite"/>
    </source>
</evidence>
<evidence type="ECO:0000313" key="2">
    <source>
        <dbReference type="EMBL" id="CAK1595049.1"/>
    </source>
</evidence>